<evidence type="ECO:0000313" key="1">
    <source>
        <dbReference type="EMBL" id="KAI5670588.1"/>
    </source>
</evidence>
<reference evidence="2" key="1">
    <citation type="journal article" date="2023" name="Nat. Plants">
        <title>Single-cell RNA sequencing provides a high-resolution roadmap for understanding the multicellular compartmentation of specialized metabolism.</title>
        <authorList>
            <person name="Sun S."/>
            <person name="Shen X."/>
            <person name="Li Y."/>
            <person name="Li Y."/>
            <person name="Wang S."/>
            <person name="Li R."/>
            <person name="Zhang H."/>
            <person name="Shen G."/>
            <person name="Guo B."/>
            <person name="Wei J."/>
            <person name="Xu J."/>
            <person name="St-Pierre B."/>
            <person name="Chen S."/>
            <person name="Sun C."/>
        </authorList>
    </citation>
    <scope>NUCLEOTIDE SEQUENCE [LARGE SCALE GENOMIC DNA]</scope>
</reference>
<accession>A0ACC0BD84</accession>
<proteinExistence type="predicted"/>
<organism evidence="1 2">
    <name type="scientific">Catharanthus roseus</name>
    <name type="common">Madagascar periwinkle</name>
    <name type="synonym">Vinca rosea</name>
    <dbReference type="NCBI Taxonomy" id="4058"/>
    <lineage>
        <taxon>Eukaryota</taxon>
        <taxon>Viridiplantae</taxon>
        <taxon>Streptophyta</taxon>
        <taxon>Embryophyta</taxon>
        <taxon>Tracheophyta</taxon>
        <taxon>Spermatophyta</taxon>
        <taxon>Magnoliopsida</taxon>
        <taxon>eudicotyledons</taxon>
        <taxon>Gunneridae</taxon>
        <taxon>Pentapetalae</taxon>
        <taxon>asterids</taxon>
        <taxon>lamiids</taxon>
        <taxon>Gentianales</taxon>
        <taxon>Apocynaceae</taxon>
        <taxon>Rauvolfioideae</taxon>
        <taxon>Vinceae</taxon>
        <taxon>Catharanthinae</taxon>
        <taxon>Catharanthus</taxon>
    </lineage>
</organism>
<dbReference type="Proteomes" id="UP001060085">
    <property type="component" value="Linkage Group LG03"/>
</dbReference>
<sequence>MEELEETENNRNDGRKEEEEEEEEVVDKEKWVYDTSIDHKGNVPLRASTGAWKASLFVIFLNIQFYLYQIQYKNLKTQLYTPDISLYIYIYKLLTEGAVLWVCCNIFGYVGNGDEAIEFTERLIYFGISTNLINYLASVLNEDLKTAVKNVNCWVGVTTIMPLVGGYLADAYFGRFFIIMLSSILYLLGLSLLTMSQFIPSLKPCNAKACSHPKKVHEVIFFIGIYLLSLGTGGHKPSLESFGADQFDDDHLEERKKKLSFFNWWNFAICGGLFLGATIIVYIQDHVGWGISSLCLAITMGIAVIIFYIGKPFYRYRTPNGSLFTPLLQVLVAAIRKRNLPHPSDPNLLYEIPKSQVKKGRLLCWTDNLRFLDKAAIIESYDEIEGSKEKKVSWKLATVTMVEETKLIINMIPIWFSSLIFGVCLAQATTLFIKQSNAMDRKIGKSFEVPAATVGSLGAIGMLITVVLYEKMIVPILKRVTGNERGLEILQRIGIGMIFPTLSMVIAALVERKRLIIAAEARKSEASLPMSALWLAPQFLVLGFGDAFALVGLQEYFYEQVPDSMRSLGMAFYLSVIGAGSFISSLLITFIGSITGKFGTSWFGKDLNSSRLDKFYWLLAAITALNFCVYVFIAKSYSYTKVQKNMPVDHGSQGDGTDTMA</sequence>
<gene>
    <name evidence="1" type="ORF">M9H77_10952</name>
</gene>
<dbReference type="EMBL" id="CM044703">
    <property type="protein sequence ID" value="KAI5670588.1"/>
    <property type="molecule type" value="Genomic_DNA"/>
</dbReference>
<comment type="caution">
    <text evidence="1">The sequence shown here is derived from an EMBL/GenBank/DDBJ whole genome shotgun (WGS) entry which is preliminary data.</text>
</comment>
<keyword evidence="2" id="KW-1185">Reference proteome</keyword>
<evidence type="ECO:0000313" key="2">
    <source>
        <dbReference type="Proteomes" id="UP001060085"/>
    </source>
</evidence>
<name>A0ACC0BD84_CATRO</name>
<protein>
    <submittedName>
        <fullName evidence="1">Uncharacterized protein</fullName>
    </submittedName>
</protein>